<dbReference type="InterPro" id="IPR011107">
    <property type="entry name" value="PPI_Ypi1"/>
</dbReference>
<proteinExistence type="predicted"/>
<evidence type="ECO:0000256" key="3">
    <source>
        <dbReference type="SAM" id="MobiDB-lite"/>
    </source>
</evidence>
<feature type="region of interest" description="Disordered" evidence="3">
    <location>
        <begin position="1"/>
        <end position="48"/>
    </location>
</feature>
<dbReference type="Pfam" id="PF07491">
    <property type="entry name" value="PPI_Ypi1"/>
    <property type="match status" value="1"/>
</dbReference>
<dbReference type="GO" id="GO:0005634">
    <property type="term" value="C:nucleus"/>
    <property type="evidence" value="ECO:0007669"/>
    <property type="project" value="TreeGrafter"/>
</dbReference>
<feature type="compositionally biased region" description="Polar residues" evidence="3">
    <location>
        <begin position="124"/>
        <end position="135"/>
    </location>
</feature>
<feature type="compositionally biased region" description="Polar residues" evidence="3">
    <location>
        <begin position="9"/>
        <end position="23"/>
    </location>
</feature>
<feature type="compositionally biased region" description="Low complexity" evidence="3">
    <location>
        <begin position="136"/>
        <end position="156"/>
    </location>
</feature>
<dbReference type="EMBL" id="GEEE01018858">
    <property type="protein sequence ID" value="JAP44367.1"/>
    <property type="molecule type" value="Transcribed_RNA"/>
</dbReference>
<dbReference type="GO" id="GO:0008157">
    <property type="term" value="F:protein phosphatase 1 binding"/>
    <property type="evidence" value="ECO:0007669"/>
    <property type="project" value="TreeGrafter"/>
</dbReference>
<name>A0A0X3P3I3_SCHSO</name>
<sequence>MLLQMAERMTSSEAPTIVTSEDSAQPPLVLRLTNPNPSPSSSRPHVIHWSPETIDNEFMGKKKSKCCCIYEKPRNFDDPSSSSSSSDDSEGDDPRPKKCTEHCRGHTRHCYTKKIAKQQHNDGAGSSSTVDPTNDNSGSNPENLPNNGPPGDYSYP</sequence>
<dbReference type="PANTHER" id="PTHR20835">
    <property type="entry name" value="E3 UBIQUITIN-PROTEIN LIGASE PPP1R11-RELATED"/>
    <property type="match status" value="1"/>
</dbReference>
<protein>
    <recommendedName>
        <fullName evidence="1">E3 ubiquitin-protein ligase PPP1R11</fullName>
    </recommendedName>
    <alternativeName>
        <fullName evidence="2">Protein phosphatase 1 regulatory subunit 11</fullName>
    </alternativeName>
</protein>
<dbReference type="PANTHER" id="PTHR20835:SF0">
    <property type="entry name" value="E3 UBIQUITIN-PROTEIN LIGASE PPP1R11"/>
    <property type="match status" value="1"/>
</dbReference>
<evidence type="ECO:0000313" key="4">
    <source>
        <dbReference type="EMBL" id="JAP44367.1"/>
    </source>
</evidence>
<feature type="compositionally biased region" description="Basic and acidic residues" evidence="3">
    <location>
        <begin position="92"/>
        <end position="102"/>
    </location>
</feature>
<dbReference type="GO" id="GO:0004865">
    <property type="term" value="F:protein serine/threonine phosphatase inhibitor activity"/>
    <property type="evidence" value="ECO:0007669"/>
    <property type="project" value="InterPro"/>
</dbReference>
<gene>
    <name evidence="4" type="ORF">TR88751</name>
</gene>
<dbReference type="AlphaFoldDB" id="A0A0X3P3I3"/>
<feature type="region of interest" description="Disordered" evidence="3">
    <location>
        <begin position="114"/>
        <end position="156"/>
    </location>
</feature>
<reference evidence="4" key="1">
    <citation type="submission" date="2016-01" db="EMBL/GenBank/DDBJ databases">
        <title>Reference transcriptome for the parasite Schistocephalus solidus: insights into the molecular evolution of parasitism.</title>
        <authorList>
            <person name="Hebert F.O."/>
            <person name="Grambauer S."/>
            <person name="Barber I."/>
            <person name="Landry C.R."/>
            <person name="Aubin-Horth N."/>
        </authorList>
    </citation>
    <scope>NUCLEOTIDE SEQUENCE</scope>
</reference>
<organism evidence="4">
    <name type="scientific">Schistocephalus solidus</name>
    <name type="common">Tapeworm</name>
    <dbReference type="NCBI Taxonomy" id="70667"/>
    <lineage>
        <taxon>Eukaryota</taxon>
        <taxon>Metazoa</taxon>
        <taxon>Spiralia</taxon>
        <taxon>Lophotrochozoa</taxon>
        <taxon>Platyhelminthes</taxon>
        <taxon>Cestoda</taxon>
        <taxon>Eucestoda</taxon>
        <taxon>Diphyllobothriidea</taxon>
        <taxon>Diphyllobothriidae</taxon>
        <taxon>Schistocephalus</taxon>
    </lineage>
</organism>
<accession>A0A0X3P3I3</accession>
<evidence type="ECO:0000256" key="1">
    <source>
        <dbReference type="ARBA" id="ARBA00021994"/>
    </source>
</evidence>
<evidence type="ECO:0000256" key="2">
    <source>
        <dbReference type="ARBA" id="ARBA00031039"/>
    </source>
</evidence>
<feature type="region of interest" description="Disordered" evidence="3">
    <location>
        <begin position="73"/>
        <end position="102"/>
    </location>
</feature>